<reference evidence="2 3" key="1">
    <citation type="submission" date="2022-12" db="EMBL/GenBank/DDBJ databases">
        <title>Chromosome-level genome of Tegillarca granosa.</title>
        <authorList>
            <person name="Kim J."/>
        </authorList>
    </citation>
    <scope>NUCLEOTIDE SEQUENCE [LARGE SCALE GENOMIC DNA]</scope>
    <source>
        <strain evidence="2">Teg-2019</strain>
        <tissue evidence="2">Adductor muscle</tissue>
    </source>
</reference>
<keyword evidence="3" id="KW-1185">Reference proteome</keyword>
<gene>
    <name evidence="2" type="ORF">KUTeg_011900</name>
</gene>
<name>A0ABQ9F365_TEGGR</name>
<feature type="domain" description="Carboxylesterase type B" evidence="1">
    <location>
        <begin position="1"/>
        <end position="119"/>
    </location>
</feature>
<dbReference type="Gene3D" id="3.40.50.1820">
    <property type="entry name" value="alpha/beta hydrolase"/>
    <property type="match status" value="1"/>
</dbReference>
<dbReference type="Pfam" id="PF00135">
    <property type="entry name" value="COesterase"/>
    <property type="match status" value="1"/>
</dbReference>
<dbReference type="Proteomes" id="UP001217089">
    <property type="component" value="Unassembled WGS sequence"/>
</dbReference>
<dbReference type="InterPro" id="IPR002018">
    <property type="entry name" value="CarbesteraseB"/>
</dbReference>
<accession>A0ABQ9F365</accession>
<evidence type="ECO:0000313" key="3">
    <source>
        <dbReference type="Proteomes" id="UP001217089"/>
    </source>
</evidence>
<dbReference type="SUPFAM" id="SSF53474">
    <property type="entry name" value="alpha/beta-Hydrolases"/>
    <property type="match status" value="1"/>
</dbReference>
<proteinExistence type="predicted"/>
<comment type="caution">
    <text evidence="2">The sequence shown here is derived from an EMBL/GenBank/DDBJ whole genome shotgun (WGS) entry which is preliminary data.</text>
</comment>
<sequence>MSTDIFFFGPTVKTLKVDEDKNTERKTYHYFFTRAIPEMLGGIAPWLAKVGHAAELIFLFGGIVFNVNLTTEESLLGDRIIECWSNFAKTGVYRIQYQSNGYNSVTGFIPGWLDISLDKVKCEIISAFRCCAYISQEFYYRGSSSM</sequence>
<organism evidence="2 3">
    <name type="scientific">Tegillarca granosa</name>
    <name type="common">Malaysian cockle</name>
    <name type="synonym">Anadara granosa</name>
    <dbReference type="NCBI Taxonomy" id="220873"/>
    <lineage>
        <taxon>Eukaryota</taxon>
        <taxon>Metazoa</taxon>
        <taxon>Spiralia</taxon>
        <taxon>Lophotrochozoa</taxon>
        <taxon>Mollusca</taxon>
        <taxon>Bivalvia</taxon>
        <taxon>Autobranchia</taxon>
        <taxon>Pteriomorphia</taxon>
        <taxon>Arcoida</taxon>
        <taxon>Arcoidea</taxon>
        <taxon>Arcidae</taxon>
        <taxon>Tegillarca</taxon>
    </lineage>
</organism>
<dbReference type="InterPro" id="IPR029058">
    <property type="entry name" value="AB_hydrolase_fold"/>
</dbReference>
<dbReference type="EMBL" id="JARBDR010000640">
    <property type="protein sequence ID" value="KAJ8310035.1"/>
    <property type="molecule type" value="Genomic_DNA"/>
</dbReference>
<evidence type="ECO:0000313" key="2">
    <source>
        <dbReference type="EMBL" id="KAJ8310035.1"/>
    </source>
</evidence>
<evidence type="ECO:0000259" key="1">
    <source>
        <dbReference type="Pfam" id="PF00135"/>
    </source>
</evidence>
<protein>
    <recommendedName>
        <fullName evidence="1">Carboxylesterase type B domain-containing protein</fullName>
    </recommendedName>
</protein>